<feature type="compositionally biased region" description="Basic and acidic residues" evidence="3">
    <location>
        <begin position="218"/>
        <end position="234"/>
    </location>
</feature>
<feature type="region of interest" description="Disordered" evidence="3">
    <location>
        <begin position="218"/>
        <end position="242"/>
    </location>
</feature>
<keyword evidence="2" id="KW-0227">DNA damage</keyword>
<dbReference type="PANTHER" id="PTHR41251">
    <property type="entry name" value="NON-HOMOLOGOUS END JOINING PROTEIN KU"/>
    <property type="match status" value="1"/>
</dbReference>
<dbReference type="OrthoDB" id="9795084at2"/>
<dbReference type="STRING" id="247490.KSU1_D0011"/>
<dbReference type="EMBL" id="BAFH01000004">
    <property type="protein sequence ID" value="GAB63320.1"/>
    <property type="molecule type" value="Genomic_DNA"/>
</dbReference>
<comment type="subunit">
    <text evidence="2">Homodimer. Interacts with LigD.</text>
</comment>
<dbReference type="SMART" id="SM00559">
    <property type="entry name" value="Ku78"/>
    <property type="match status" value="1"/>
</dbReference>
<dbReference type="PIRSF" id="PIRSF006493">
    <property type="entry name" value="Prok_Ku"/>
    <property type="match status" value="1"/>
</dbReference>
<name>I3INM5_9BACT</name>
<dbReference type="SUPFAM" id="SSF100939">
    <property type="entry name" value="SPOC domain-like"/>
    <property type="match status" value="1"/>
</dbReference>
<comment type="caution">
    <text evidence="5">The sequence shown here is derived from an EMBL/GenBank/DDBJ whole genome shotgun (WGS) entry which is preliminary data.</text>
</comment>
<evidence type="ECO:0000313" key="5">
    <source>
        <dbReference type="EMBL" id="GAB63320.1"/>
    </source>
</evidence>
<dbReference type="CDD" id="cd00789">
    <property type="entry name" value="KU_like"/>
    <property type="match status" value="1"/>
</dbReference>
<dbReference type="eggNOG" id="COG1273">
    <property type="taxonomic scope" value="Bacteria"/>
</dbReference>
<keyword evidence="1 2" id="KW-0238">DNA-binding</keyword>
<evidence type="ECO:0000259" key="4">
    <source>
        <dbReference type="SMART" id="SM00559"/>
    </source>
</evidence>
<reference evidence="5 6" key="1">
    <citation type="journal article" date="2012" name="FEBS Lett.">
        <title>Anammox organism KSU-1 expresses a NirK-type copper-containing nitrite reductase instead of a NirS-type with cytochrome cd1.</title>
        <authorList>
            <person name="Hira D."/>
            <person name="Toh H."/>
            <person name="Migita C.T."/>
            <person name="Okubo H."/>
            <person name="Nishiyama T."/>
            <person name="Hattori M."/>
            <person name="Furukawa K."/>
            <person name="Fujii T."/>
        </authorList>
    </citation>
    <scope>NUCLEOTIDE SEQUENCE [LARGE SCALE GENOMIC DNA]</scope>
</reference>
<proteinExistence type="inferred from homology"/>
<dbReference type="Proteomes" id="UP000002985">
    <property type="component" value="Unassembled WGS sequence"/>
</dbReference>
<protein>
    <recommendedName>
        <fullName evidence="2">Non-homologous end joining protein Ku</fullName>
    </recommendedName>
</protein>
<comment type="function">
    <text evidence="2">With LigD forms a non-homologous end joining (NHEJ) DNA repair enzyme, which repairs dsDNA breaks with reduced fidelity. Binds linear dsDNA with 5'- and 3'- overhangs but not closed circular dsDNA nor ssDNA. Recruits and stimulates the ligase activity of LigD.</text>
</comment>
<evidence type="ECO:0000256" key="2">
    <source>
        <dbReference type="HAMAP-Rule" id="MF_01875"/>
    </source>
</evidence>
<keyword evidence="2" id="KW-0234">DNA repair</keyword>
<evidence type="ECO:0000313" key="6">
    <source>
        <dbReference type="Proteomes" id="UP000002985"/>
    </source>
</evidence>
<dbReference type="PANTHER" id="PTHR41251:SF1">
    <property type="entry name" value="NON-HOMOLOGOUS END JOINING PROTEIN KU"/>
    <property type="match status" value="1"/>
</dbReference>
<evidence type="ECO:0000256" key="1">
    <source>
        <dbReference type="ARBA" id="ARBA00023125"/>
    </source>
</evidence>
<dbReference type="FunFam" id="2.40.290.10:FF:000004">
    <property type="entry name" value="Non-homologous end joining protein Ku"/>
    <property type="match status" value="1"/>
</dbReference>
<keyword evidence="2" id="KW-0233">DNA recombination</keyword>
<dbReference type="GO" id="GO:0006310">
    <property type="term" value="P:DNA recombination"/>
    <property type="evidence" value="ECO:0007669"/>
    <property type="project" value="UniProtKB-KW"/>
</dbReference>
<gene>
    <name evidence="2" type="primary">ku</name>
    <name evidence="5" type="ORF">KSU1_D0011</name>
</gene>
<dbReference type="GO" id="GO:0003690">
    <property type="term" value="F:double-stranded DNA binding"/>
    <property type="evidence" value="ECO:0007669"/>
    <property type="project" value="UniProtKB-UniRule"/>
</dbReference>
<dbReference type="AlphaFoldDB" id="I3INM5"/>
<comment type="similarity">
    <text evidence="2">Belongs to the prokaryotic Ku family.</text>
</comment>
<feature type="domain" description="Ku" evidence="4">
    <location>
        <begin position="52"/>
        <end position="181"/>
    </location>
</feature>
<dbReference type="Pfam" id="PF02735">
    <property type="entry name" value="Ku"/>
    <property type="match status" value="1"/>
</dbReference>
<sequence length="258" mass="29948">MRAIWTGIMRFGLVNIPIRLYSATGERRLKFHYLHKKDLSPIRHARICREDGREVPYEDIVRGYEYQKGDYIILTDEDFKKANLRKTGTIDIIEFAKEEEIDSKYFEKPYYLEPGRGADKAYALLREALQRSKKVGIARFVLKSREHLGIIKPEGDVIVLNQLRFKDELHDIGDLKLPSKAGKNKEIELALAFIDQLTEPFKPEKYHDTYSEELKEVIPERVHGKAPAPEKEKPVPTPATDLMSILRESLKRARQRAS</sequence>
<organism evidence="5 6">
    <name type="scientific">Candidatus Jettenia caeni</name>
    <dbReference type="NCBI Taxonomy" id="247490"/>
    <lineage>
        <taxon>Bacteria</taxon>
        <taxon>Pseudomonadati</taxon>
        <taxon>Planctomycetota</taxon>
        <taxon>Candidatus Brocadiia</taxon>
        <taxon>Candidatus Brocadiales</taxon>
        <taxon>Candidatus Brocadiaceae</taxon>
        <taxon>Candidatus Jettenia</taxon>
    </lineage>
</organism>
<dbReference type="InterPro" id="IPR006164">
    <property type="entry name" value="DNA_bd_Ku70/Ku80"/>
</dbReference>
<dbReference type="GO" id="GO:0006303">
    <property type="term" value="P:double-strand break repair via nonhomologous end joining"/>
    <property type="evidence" value="ECO:0007669"/>
    <property type="project" value="UniProtKB-UniRule"/>
</dbReference>
<accession>I3INM5</accession>
<keyword evidence="6" id="KW-1185">Reference proteome</keyword>
<dbReference type="HAMAP" id="MF_01875">
    <property type="entry name" value="Prokaryotic_Ku"/>
    <property type="match status" value="1"/>
</dbReference>
<dbReference type="InterPro" id="IPR016194">
    <property type="entry name" value="SPOC-like_C_dom_sf"/>
</dbReference>
<dbReference type="Gene3D" id="2.40.290.10">
    <property type="match status" value="1"/>
</dbReference>
<evidence type="ECO:0000256" key="3">
    <source>
        <dbReference type="SAM" id="MobiDB-lite"/>
    </source>
</evidence>
<dbReference type="InterPro" id="IPR009187">
    <property type="entry name" value="Prok_Ku"/>
</dbReference>
<dbReference type="NCBIfam" id="TIGR02772">
    <property type="entry name" value="Ku_bact"/>
    <property type="match status" value="1"/>
</dbReference>